<evidence type="ECO:0000256" key="8">
    <source>
        <dbReference type="ARBA" id="ARBA00022989"/>
    </source>
</evidence>
<sequence>MSRNNAQNDLGIAIRFFIISTLVLGFVYPLSITVIGLEIFPELSKGSLIKDEKGEVKGSYLLAQKWETGIYFIPRPSAGDYSALPSLASQLAPSSLDLRRKVEERKLFLESKGIDWNRCQELLYESGSGVDPHITTDCARAQIVYIAKNRSLLAVDLELAIDRMKEKSIFGIMGRERVNVTSLNLFLGSL</sequence>
<evidence type="ECO:0000256" key="5">
    <source>
        <dbReference type="ARBA" id="ARBA00022741"/>
    </source>
</evidence>
<comment type="caution">
    <text evidence="12">The sequence shown here is derived from an EMBL/GenBank/DDBJ whole genome shotgun (WGS) entry which is preliminary data.</text>
</comment>
<dbReference type="Proteomes" id="UP000298264">
    <property type="component" value="Unassembled WGS sequence"/>
</dbReference>
<accession>A0A4R9LWB9</accession>
<dbReference type="PANTHER" id="PTHR30042:SF2">
    <property type="entry name" value="POTASSIUM-TRANSPORTING ATPASE KDPC SUBUNIT"/>
    <property type="match status" value="1"/>
</dbReference>
<gene>
    <name evidence="12" type="ORF">EHS11_04045</name>
</gene>
<dbReference type="Pfam" id="PF02669">
    <property type="entry name" value="KdpC"/>
    <property type="match status" value="1"/>
</dbReference>
<keyword evidence="4 11" id="KW-0812">Transmembrane</keyword>
<keyword evidence="2" id="KW-1003">Cell membrane</keyword>
<keyword evidence="7" id="KW-0630">Potassium</keyword>
<name>A0A4R9LWB9_9LEPT</name>
<evidence type="ECO:0000256" key="1">
    <source>
        <dbReference type="ARBA" id="ARBA00022448"/>
    </source>
</evidence>
<dbReference type="AlphaFoldDB" id="A0A4R9LWB9"/>
<keyword evidence="3" id="KW-0633">Potassium transport</keyword>
<dbReference type="GO" id="GO:0005524">
    <property type="term" value="F:ATP binding"/>
    <property type="evidence" value="ECO:0007669"/>
    <property type="project" value="UniProtKB-KW"/>
</dbReference>
<evidence type="ECO:0000256" key="10">
    <source>
        <dbReference type="ARBA" id="ARBA00023136"/>
    </source>
</evidence>
<keyword evidence="10 11" id="KW-0472">Membrane</keyword>
<dbReference type="OrthoDB" id="9809491at2"/>
<feature type="transmembrane region" description="Helical" evidence="11">
    <location>
        <begin position="12"/>
        <end position="40"/>
    </location>
</feature>
<dbReference type="GO" id="GO:0008556">
    <property type="term" value="F:P-type potassium transmembrane transporter activity"/>
    <property type="evidence" value="ECO:0007669"/>
    <property type="project" value="InterPro"/>
</dbReference>
<keyword evidence="1" id="KW-0813">Transport</keyword>
<evidence type="ECO:0000256" key="4">
    <source>
        <dbReference type="ARBA" id="ARBA00022692"/>
    </source>
</evidence>
<keyword evidence="9" id="KW-0406">Ion transport</keyword>
<dbReference type="PIRSF" id="PIRSF001296">
    <property type="entry name" value="K_ATPase_KdpC"/>
    <property type="match status" value="1"/>
</dbReference>
<keyword evidence="6" id="KW-0067">ATP-binding</keyword>
<dbReference type="EMBL" id="RQHV01000029">
    <property type="protein sequence ID" value="TGN13412.1"/>
    <property type="molecule type" value="Genomic_DNA"/>
</dbReference>
<keyword evidence="8 11" id="KW-1133">Transmembrane helix</keyword>
<organism evidence="12 13">
    <name type="scientific">Leptospira ilyithenensis</name>
    <dbReference type="NCBI Taxonomy" id="2484901"/>
    <lineage>
        <taxon>Bacteria</taxon>
        <taxon>Pseudomonadati</taxon>
        <taxon>Spirochaetota</taxon>
        <taxon>Spirochaetia</taxon>
        <taxon>Leptospirales</taxon>
        <taxon>Leptospiraceae</taxon>
        <taxon>Leptospira</taxon>
    </lineage>
</organism>
<evidence type="ECO:0000256" key="2">
    <source>
        <dbReference type="ARBA" id="ARBA00022475"/>
    </source>
</evidence>
<dbReference type="RefSeq" id="WP_135763136.1">
    <property type="nucleotide sequence ID" value="NZ_RQHV01000029.1"/>
</dbReference>
<evidence type="ECO:0000256" key="7">
    <source>
        <dbReference type="ARBA" id="ARBA00022958"/>
    </source>
</evidence>
<evidence type="ECO:0000313" key="13">
    <source>
        <dbReference type="Proteomes" id="UP000298264"/>
    </source>
</evidence>
<dbReference type="PANTHER" id="PTHR30042">
    <property type="entry name" value="POTASSIUM-TRANSPORTING ATPASE C CHAIN"/>
    <property type="match status" value="1"/>
</dbReference>
<protein>
    <submittedName>
        <fullName evidence="12">Potassium-transporting ATPase subunit C</fullName>
    </submittedName>
</protein>
<dbReference type="InterPro" id="IPR003820">
    <property type="entry name" value="KdpC"/>
</dbReference>
<keyword evidence="13" id="KW-1185">Reference proteome</keyword>
<reference evidence="12" key="1">
    <citation type="journal article" date="2019" name="PLoS Negl. Trop. Dis.">
        <title>Revisiting the worldwide diversity of Leptospira species in the environment.</title>
        <authorList>
            <person name="Vincent A.T."/>
            <person name="Schiettekatte O."/>
            <person name="Bourhy P."/>
            <person name="Veyrier F.J."/>
            <person name="Picardeau M."/>
        </authorList>
    </citation>
    <scope>NUCLEOTIDE SEQUENCE [LARGE SCALE GENOMIC DNA]</scope>
    <source>
        <strain evidence="12">201400974</strain>
    </source>
</reference>
<evidence type="ECO:0000256" key="3">
    <source>
        <dbReference type="ARBA" id="ARBA00022538"/>
    </source>
</evidence>
<dbReference type="GO" id="GO:0016020">
    <property type="term" value="C:membrane"/>
    <property type="evidence" value="ECO:0007669"/>
    <property type="project" value="InterPro"/>
</dbReference>
<evidence type="ECO:0000313" key="12">
    <source>
        <dbReference type="EMBL" id="TGN13412.1"/>
    </source>
</evidence>
<evidence type="ECO:0000256" key="9">
    <source>
        <dbReference type="ARBA" id="ARBA00023065"/>
    </source>
</evidence>
<evidence type="ECO:0000256" key="6">
    <source>
        <dbReference type="ARBA" id="ARBA00022840"/>
    </source>
</evidence>
<evidence type="ECO:0000256" key="11">
    <source>
        <dbReference type="SAM" id="Phobius"/>
    </source>
</evidence>
<proteinExistence type="predicted"/>
<keyword evidence="5" id="KW-0547">Nucleotide-binding</keyword>